<evidence type="ECO:0000256" key="1">
    <source>
        <dbReference type="ARBA" id="ARBA00023319"/>
    </source>
</evidence>
<dbReference type="GO" id="GO:0030183">
    <property type="term" value="P:B cell differentiation"/>
    <property type="evidence" value="ECO:0007669"/>
    <property type="project" value="TreeGrafter"/>
</dbReference>
<evidence type="ECO:0000313" key="4">
    <source>
        <dbReference type="EMBL" id="NXF14206.1"/>
    </source>
</evidence>
<accession>A0A7K8RBD1</accession>
<dbReference type="InterPro" id="IPR007110">
    <property type="entry name" value="Ig-like_dom"/>
</dbReference>
<dbReference type="Proteomes" id="UP000567624">
    <property type="component" value="Unassembled WGS sequence"/>
</dbReference>
<dbReference type="PANTHER" id="PTHR14334:SF3">
    <property type="entry name" value="TRANSMEMBRANE AND IMMUNOGLOBULIN DOMAIN CONTAINING 2"/>
    <property type="match status" value="1"/>
</dbReference>
<feature type="signal peptide" evidence="2">
    <location>
        <begin position="1"/>
        <end position="15"/>
    </location>
</feature>
<feature type="chain" id="PRO_5029651538" evidence="2">
    <location>
        <begin position="16"/>
        <end position="116"/>
    </location>
</feature>
<evidence type="ECO:0000256" key="2">
    <source>
        <dbReference type="SAM" id="SignalP"/>
    </source>
</evidence>
<feature type="non-terminal residue" evidence="4">
    <location>
        <position position="116"/>
    </location>
</feature>
<dbReference type="GO" id="GO:0009897">
    <property type="term" value="C:external side of plasma membrane"/>
    <property type="evidence" value="ECO:0007669"/>
    <property type="project" value="TreeGrafter"/>
</dbReference>
<dbReference type="EMBL" id="VWYW01003741">
    <property type="protein sequence ID" value="NXF14206.1"/>
    <property type="molecule type" value="Genomic_DNA"/>
</dbReference>
<dbReference type="Gene3D" id="2.60.40.10">
    <property type="entry name" value="Immunoglobulins"/>
    <property type="match status" value="1"/>
</dbReference>
<name>A0A7K8RBD1_9PASS</name>
<sequence>MWRLGVLIPLLGAGALRVTQAPGEVQVTAGDRVALGCQVEVAEPWEQLRIEWLKDGGHEALCDTRLEPATPKPPAPCAPRAPHLHLAWQPPLATLSVPRARRNDSGRYLCRATLEI</sequence>
<dbReference type="SUPFAM" id="SSF48726">
    <property type="entry name" value="Immunoglobulin"/>
    <property type="match status" value="1"/>
</dbReference>
<dbReference type="GO" id="GO:0050853">
    <property type="term" value="P:B cell receptor signaling pathway"/>
    <property type="evidence" value="ECO:0007669"/>
    <property type="project" value="TreeGrafter"/>
</dbReference>
<keyword evidence="2" id="KW-0732">Signal</keyword>
<dbReference type="Pfam" id="PF13927">
    <property type="entry name" value="Ig_3"/>
    <property type="match status" value="1"/>
</dbReference>
<dbReference type="AlphaFoldDB" id="A0A7K8RBD1"/>
<evidence type="ECO:0000259" key="3">
    <source>
        <dbReference type="PROSITE" id="PS50835"/>
    </source>
</evidence>
<dbReference type="InterPro" id="IPR013783">
    <property type="entry name" value="Ig-like_fold"/>
</dbReference>
<keyword evidence="1" id="KW-0393">Immunoglobulin domain</keyword>
<dbReference type="PANTHER" id="PTHR14334">
    <property type="entry name" value="B-CELL ANTIGEN RECEPTOR COMPLEX-ASSOCIATED PROTEIN"/>
    <property type="match status" value="1"/>
</dbReference>
<proteinExistence type="predicted"/>
<keyword evidence="5" id="KW-1185">Reference proteome</keyword>
<feature type="domain" description="Ig-like" evidence="3">
    <location>
        <begin position="9"/>
        <end position="116"/>
    </location>
</feature>
<dbReference type="InterPro" id="IPR036179">
    <property type="entry name" value="Ig-like_dom_sf"/>
</dbReference>
<dbReference type="GO" id="GO:0019815">
    <property type="term" value="C:B cell receptor complex"/>
    <property type="evidence" value="ECO:0007669"/>
    <property type="project" value="TreeGrafter"/>
</dbReference>
<protein>
    <submittedName>
        <fullName evidence="4">TMIG2 protein</fullName>
    </submittedName>
</protein>
<comment type="caution">
    <text evidence="4">The sequence shown here is derived from an EMBL/GenBank/DDBJ whole genome shotgun (WGS) entry which is preliminary data.</text>
</comment>
<feature type="non-terminal residue" evidence="4">
    <location>
        <position position="1"/>
    </location>
</feature>
<organism evidence="4 5">
    <name type="scientific">Smithornis capensis</name>
    <dbReference type="NCBI Taxonomy" id="363769"/>
    <lineage>
        <taxon>Eukaryota</taxon>
        <taxon>Metazoa</taxon>
        <taxon>Chordata</taxon>
        <taxon>Craniata</taxon>
        <taxon>Vertebrata</taxon>
        <taxon>Euteleostomi</taxon>
        <taxon>Archelosauria</taxon>
        <taxon>Archosauria</taxon>
        <taxon>Dinosauria</taxon>
        <taxon>Saurischia</taxon>
        <taxon>Theropoda</taxon>
        <taxon>Coelurosauria</taxon>
        <taxon>Aves</taxon>
        <taxon>Neognathae</taxon>
        <taxon>Neoaves</taxon>
        <taxon>Telluraves</taxon>
        <taxon>Australaves</taxon>
        <taxon>Passeriformes</taxon>
        <taxon>Eurylaimidae</taxon>
        <taxon>Smithornis</taxon>
    </lineage>
</organism>
<evidence type="ECO:0000313" key="5">
    <source>
        <dbReference type="Proteomes" id="UP000567624"/>
    </source>
</evidence>
<gene>
    <name evidence="4" type="primary">Tmigd2</name>
    <name evidence="4" type="ORF">SMICAP_R14864</name>
</gene>
<reference evidence="4 5" key="1">
    <citation type="submission" date="2019-09" db="EMBL/GenBank/DDBJ databases">
        <title>Bird 10,000 Genomes (B10K) Project - Family phase.</title>
        <authorList>
            <person name="Zhang G."/>
        </authorList>
    </citation>
    <scope>NUCLEOTIDE SEQUENCE [LARGE SCALE GENOMIC DNA]</scope>
    <source>
        <strain evidence="4">B10K-CU-031-20</strain>
    </source>
</reference>
<dbReference type="PROSITE" id="PS50835">
    <property type="entry name" value="IG_LIKE"/>
    <property type="match status" value="1"/>
</dbReference>